<feature type="region of interest" description="Disordered" evidence="1">
    <location>
        <begin position="51"/>
        <end position="82"/>
    </location>
</feature>
<dbReference type="EMBL" id="HE575317">
    <property type="protein sequence ID" value="CCC90193.1"/>
    <property type="molecule type" value="Genomic_DNA"/>
</dbReference>
<sequence>MCRDPSFSSSFFTWLGSRGTCSEVLRGNAFQPLIYLRARVPLWGLCQSRGTRGRRKHHRRKKKQHETQINTKNAVGTGDPVRGKWRPRCRADGQCGTPEWLCKPMLECSRKRCARLTAAVLLSLAPPAAKRKTNHPTVSVEL</sequence>
<name>G0ULD8_TRYCI</name>
<feature type="compositionally biased region" description="Basic residues" evidence="1">
    <location>
        <begin position="51"/>
        <end position="64"/>
    </location>
</feature>
<gene>
    <name evidence="2" type="ORF">TCIL3000_4_2860</name>
</gene>
<proteinExistence type="predicted"/>
<organism evidence="2">
    <name type="scientific">Trypanosoma congolense (strain IL3000)</name>
    <dbReference type="NCBI Taxonomy" id="1068625"/>
    <lineage>
        <taxon>Eukaryota</taxon>
        <taxon>Discoba</taxon>
        <taxon>Euglenozoa</taxon>
        <taxon>Kinetoplastea</taxon>
        <taxon>Metakinetoplastina</taxon>
        <taxon>Trypanosomatida</taxon>
        <taxon>Trypanosomatidae</taxon>
        <taxon>Trypanosoma</taxon>
        <taxon>Nannomonas</taxon>
    </lineage>
</organism>
<evidence type="ECO:0000313" key="2">
    <source>
        <dbReference type="EMBL" id="CCC90193.1"/>
    </source>
</evidence>
<evidence type="ECO:0000256" key="1">
    <source>
        <dbReference type="SAM" id="MobiDB-lite"/>
    </source>
</evidence>
<accession>G0ULD8</accession>
<reference evidence="2" key="1">
    <citation type="journal article" date="2012" name="Proc. Natl. Acad. Sci. U.S.A.">
        <title>Antigenic diversity is generated by distinct evolutionary mechanisms in African trypanosome species.</title>
        <authorList>
            <person name="Jackson A.P."/>
            <person name="Berry A."/>
            <person name="Aslett M."/>
            <person name="Allison H.C."/>
            <person name="Burton P."/>
            <person name="Vavrova-Anderson J."/>
            <person name="Brown R."/>
            <person name="Browne H."/>
            <person name="Corton N."/>
            <person name="Hauser H."/>
            <person name="Gamble J."/>
            <person name="Gilderthorp R."/>
            <person name="Marcello L."/>
            <person name="McQuillan J."/>
            <person name="Otto T.D."/>
            <person name="Quail M.A."/>
            <person name="Sanders M.J."/>
            <person name="van Tonder A."/>
            <person name="Ginger M.L."/>
            <person name="Field M.C."/>
            <person name="Barry J.D."/>
            <person name="Hertz-Fowler C."/>
            <person name="Berriman M."/>
        </authorList>
    </citation>
    <scope>NUCLEOTIDE SEQUENCE</scope>
    <source>
        <strain evidence="2">IL3000</strain>
    </source>
</reference>
<dbReference type="AlphaFoldDB" id="G0ULD8"/>
<protein>
    <submittedName>
        <fullName evidence="2">Uncharacterized protein</fullName>
    </submittedName>
</protein>